<dbReference type="PANTHER" id="PTHR43567">
    <property type="entry name" value="FLAVOREDOXIN-RELATED-RELATED"/>
    <property type="match status" value="1"/>
</dbReference>
<evidence type="ECO:0000256" key="3">
    <source>
        <dbReference type="ARBA" id="ARBA00038054"/>
    </source>
</evidence>
<dbReference type="InterPro" id="IPR002563">
    <property type="entry name" value="Flavin_Rdtase-like_dom"/>
</dbReference>
<comment type="caution">
    <text evidence="5">The sequence shown here is derived from an EMBL/GenBank/DDBJ whole genome shotgun (WGS) entry which is preliminary data.</text>
</comment>
<accession>A0ABT1SFK9</accession>
<reference evidence="5 6" key="1">
    <citation type="submission" date="2022-06" db="EMBL/GenBank/DDBJ databases">
        <title>Isolation of gut microbiota from human fecal samples.</title>
        <authorList>
            <person name="Pamer E.G."/>
            <person name="Barat B."/>
            <person name="Waligurski E."/>
            <person name="Medina S."/>
            <person name="Paddock L."/>
            <person name="Mostad J."/>
        </authorList>
    </citation>
    <scope>NUCLEOTIDE SEQUENCE [LARGE SCALE GENOMIC DNA]</scope>
    <source>
        <strain evidence="5 6">DFI.7.95</strain>
    </source>
</reference>
<evidence type="ECO:0000256" key="1">
    <source>
        <dbReference type="ARBA" id="ARBA00001917"/>
    </source>
</evidence>
<dbReference type="Proteomes" id="UP001524478">
    <property type="component" value="Unassembled WGS sequence"/>
</dbReference>
<feature type="domain" description="Flavin reductase like" evidence="4">
    <location>
        <begin position="10"/>
        <end position="155"/>
    </location>
</feature>
<keyword evidence="2" id="KW-0285">Flavoprotein</keyword>
<dbReference type="InterPro" id="IPR052174">
    <property type="entry name" value="Flavoredoxin"/>
</dbReference>
<comment type="similarity">
    <text evidence="3">Belongs to the flavoredoxin family.</text>
</comment>
<evidence type="ECO:0000256" key="2">
    <source>
        <dbReference type="ARBA" id="ARBA00022630"/>
    </source>
</evidence>
<keyword evidence="6" id="KW-1185">Reference proteome</keyword>
<organism evidence="5 6">
    <name type="scientific">Tissierella carlieri</name>
    <dbReference type="NCBI Taxonomy" id="689904"/>
    <lineage>
        <taxon>Bacteria</taxon>
        <taxon>Bacillati</taxon>
        <taxon>Bacillota</taxon>
        <taxon>Tissierellia</taxon>
        <taxon>Tissierellales</taxon>
        <taxon>Tissierellaceae</taxon>
        <taxon>Tissierella</taxon>
    </lineage>
</organism>
<dbReference type="InterPro" id="IPR012349">
    <property type="entry name" value="Split_barrel_FMN-bd"/>
</dbReference>
<proteinExistence type="inferred from homology"/>
<evidence type="ECO:0000259" key="4">
    <source>
        <dbReference type="SMART" id="SM00903"/>
    </source>
</evidence>
<sequence length="188" mass="21335">MQKYSIAPQRGFFPQPSYLIGTFKEDGIPNFSLITWITFCSVNPPMLMFASRGRKLTRELVDKNGMFSANLVTTEMMYMADYFGNTSGYERDKCEDISVKYIKGKVLDIPVLEESPWIYECKLIETINKGDGCIYIAEVKNILVDETIKDISYGKVDLISIDPLIYAPGQYYKLSSSIGSVGYSKRTM</sequence>
<dbReference type="PANTHER" id="PTHR43567:SF1">
    <property type="entry name" value="FLAVOREDOXIN"/>
    <property type="match status" value="1"/>
</dbReference>
<dbReference type="Pfam" id="PF01613">
    <property type="entry name" value="Flavin_Reduct"/>
    <property type="match status" value="1"/>
</dbReference>
<dbReference type="RefSeq" id="WP_256312796.1">
    <property type="nucleotide sequence ID" value="NZ_JANGAC010000020.1"/>
</dbReference>
<name>A0ABT1SFK9_9FIRM</name>
<protein>
    <submittedName>
        <fullName evidence="5">Flavin reductase family protein</fullName>
    </submittedName>
</protein>
<comment type="cofactor">
    <cofactor evidence="1">
        <name>FMN</name>
        <dbReference type="ChEBI" id="CHEBI:58210"/>
    </cofactor>
</comment>
<evidence type="ECO:0000313" key="5">
    <source>
        <dbReference type="EMBL" id="MCQ4925293.1"/>
    </source>
</evidence>
<dbReference type="SUPFAM" id="SSF50475">
    <property type="entry name" value="FMN-binding split barrel"/>
    <property type="match status" value="1"/>
</dbReference>
<dbReference type="SMART" id="SM00903">
    <property type="entry name" value="Flavin_Reduct"/>
    <property type="match status" value="1"/>
</dbReference>
<evidence type="ECO:0000313" key="6">
    <source>
        <dbReference type="Proteomes" id="UP001524478"/>
    </source>
</evidence>
<dbReference type="EMBL" id="JANGAC010000020">
    <property type="protein sequence ID" value="MCQ4925293.1"/>
    <property type="molecule type" value="Genomic_DNA"/>
</dbReference>
<dbReference type="Gene3D" id="2.30.110.10">
    <property type="entry name" value="Electron Transport, Fmn-binding Protein, Chain A"/>
    <property type="match status" value="1"/>
</dbReference>
<gene>
    <name evidence="5" type="ORF">NE686_19470</name>
</gene>